<feature type="transmembrane region" description="Helical" evidence="2">
    <location>
        <begin position="7"/>
        <end position="23"/>
    </location>
</feature>
<keyword evidence="2" id="KW-0472">Membrane</keyword>
<gene>
    <name evidence="3" type="ORF">ACFPM4_12535</name>
</gene>
<evidence type="ECO:0000256" key="1">
    <source>
        <dbReference type="SAM" id="Coils"/>
    </source>
</evidence>
<accession>A0ABW0LIG0</accession>
<keyword evidence="1" id="KW-0175">Coiled coil</keyword>
<reference evidence="4" key="1">
    <citation type="journal article" date="2019" name="Int. J. Syst. Evol. Microbiol.">
        <title>The Global Catalogue of Microorganisms (GCM) 10K type strain sequencing project: providing services to taxonomists for standard genome sequencing and annotation.</title>
        <authorList>
            <consortium name="The Broad Institute Genomics Platform"/>
            <consortium name="The Broad Institute Genome Sequencing Center for Infectious Disease"/>
            <person name="Wu L."/>
            <person name="Ma J."/>
        </authorList>
    </citation>
    <scope>NUCLEOTIDE SEQUENCE [LARGE SCALE GENOMIC DNA]</scope>
    <source>
        <strain evidence="4">CGMCC 1.12237</strain>
    </source>
</reference>
<sequence>MRNVKNIIVMILLIGLSIFMFIQNNTLNELESEISKKQSLIDEIEMKLEEAGETVDSEQIVHEVRESIISAKEIGAEMIEVDNTLTEFYQSWDPVPEDDGYLRKLESAQKKNTELTGAGEQNHIATWQLNPEWTLTLETVINYGDVEQIPVLFKMTTAEGELAGIVRATYIVSEHKLTDIKKQYTPAGERDRVV</sequence>
<protein>
    <submittedName>
        <fullName evidence="3">Uncharacterized protein</fullName>
    </submittedName>
</protein>
<proteinExistence type="predicted"/>
<keyword evidence="4" id="KW-1185">Reference proteome</keyword>
<evidence type="ECO:0000256" key="2">
    <source>
        <dbReference type="SAM" id="Phobius"/>
    </source>
</evidence>
<evidence type="ECO:0000313" key="3">
    <source>
        <dbReference type="EMBL" id="MFC5465570.1"/>
    </source>
</evidence>
<name>A0ABW0LIG0_9BACI</name>
<organism evidence="3 4">
    <name type="scientific">Lederbergia graminis</name>
    <dbReference type="NCBI Taxonomy" id="735518"/>
    <lineage>
        <taxon>Bacteria</taxon>
        <taxon>Bacillati</taxon>
        <taxon>Bacillota</taxon>
        <taxon>Bacilli</taxon>
        <taxon>Bacillales</taxon>
        <taxon>Bacillaceae</taxon>
        <taxon>Lederbergia</taxon>
    </lineage>
</organism>
<dbReference type="EMBL" id="JBHSMC010000015">
    <property type="protein sequence ID" value="MFC5465570.1"/>
    <property type="molecule type" value="Genomic_DNA"/>
</dbReference>
<keyword evidence="2" id="KW-1133">Transmembrane helix</keyword>
<feature type="coiled-coil region" evidence="1">
    <location>
        <begin position="27"/>
        <end position="54"/>
    </location>
</feature>
<dbReference type="RefSeq" id="WP_382352184.1">
    <property type="nucleotide sequence ID" value="NZ_JBHSMC010000015.1"/>
</dbReference>
<evidence type="ECO:0000313" key="4">
    <source>
        <dbReference type="Proteomes" id="UP001596147"/>
    </source>
</evidence>
<comment type="caution">
    <text evidence="3">The sequence shown here is derived from an EMBL/GenBank/DDBJ whole genome shotgun (WGS) entry which is preliminary data.</text>
</comment>
<dbReference type="Proteomes" id="UP001596147">
    <property type="component" value="Unassembled WGS sequence"/>
</dbReference>
<keyword evidence="2" id="KW-0812">Transmembrane</keyword>